<evidence type="ECO:0000259" key="2">
    <source>
        <dbReference type="PROSITE" id="PS50837"/>
    </source>
</evidence>
<dbReference type="SUPFAM" id="SSF52540">
    <property type="entry name" value="P-loop containing nucleoside triphosphate hydrolases"/>
    <property type="match status" value="1"/>
</dbReference>
<keyword evidence="1" id="KW-1133">Transmembrane helix</keyword>
<feature type="transmembrane region" description="Helical" evidence="1">
    <location>
        <begin position="67"/>
        <end position="84"/>
    </location>
</feature>
<feature type="transmembrane region" description="Helical" evidence="1">
    <location>
        <begin position="115"/>
        <end position="135"/>
    </location>
</feature>
<keyword evidence="1" id="KW-0472">Membrane</keyword>
<feature type="transmembrane region" description="Helical" evidence="1">
    <location>
        <begin position="791"/>
        <end position="810"/>
    </location>
</feature>
<evidence type="ECO:0000256" key="1">
    <source>
        <dbReference type="SAM" id="Phobius"/>
    </source>
</evidence>
<feature type="transmembrane region" description="Helical" evidence="1">
    <location>
        <begin position="865"/>
        <end position="887"/>
    </location>
</feature>
<dbReference type="PANTHER" id="PTHR46844:SF1">
    <property type="entry name" value="SLR5058 PROTEIN"/>
    <property type="match status" value="1"/>
</dbReference>
<dbReference type="PROSITE" id="PS50837">
    <property type="entry name" value="NACHT"/>
    <property type="match status" value="1"/>
</dbReference>
<dbReference type="RefSeq" id="WP_345587327.1">
    <property type="nucleotide sequence ID" value="NZ_BAABJG010000006.1"/>
</dbReference>
<organism evidence="3 4">
    <name type="scientific">Paenibacillus vulneris</name>
    <dbReference type="NCBI Taxonomy" id="1133364"/>
    <lineage>
        <taxon>Bacteria</taxon>
        <taxon>Bacillati</taxon>
        <taxon>Bacillota</taxon>
        <taxon>Bacilli</taxon>
        <taxon>Bacillales</taxon>
        <taxon>Paenibacillaceae</taxon>
        <taxon>Paenibacillus</taxon>
    </lineage>
</organism>
<accession>A0ABW3UJ31</accession>
<dbReference type="Pfam" id="PF22729">
    <property type="entry name" value="NCH3"/>
    <property type="match status" value="1"/>
</dbReference>
<evidence type="ECO:0000313" key="4">
    <source>
        <dbReference type="Proteomes" id="UP001597180"/>
    </source>
</evidence>
<comment type="caution">
    <text evidence="3">The sequence shown here is derived from an EMBL/GenBank/DDBJ whole genome shotgun (WGS) entry which is preliminary data.</text>
</comment>
<feature type="transmembrane region" description="Helical" evidence="1">
    <location>
        <begin position="899"/>
        <end position="917"/>
    </location>
</feature>
<dbReference type="PANTHER" id="PTHR46844">
    <property type="entry name" value="SLR5058 PROTEIN"/>
    <property type="match status" value="1"/>
</dbReference>
<feature type="transmembrane region" description="Helical" evidence="1">
    <location>
        <begin position="734"/>
        <end position="754"/>
    </location>
</feature>
<dbReference type="EMBL" id="JBHTLU010000013">
    <property type="protein sequence ID" value="MFD1220768.1"/>
    <property type="molecule type" value="Genomic_DNA"/>
</dbReference>
<gene>
    <name evidence="3" type="ORF">ACFQ4B_11595</name>
</gene>
<feature type="transmembrane region" description="Helical" evidence="1">
    <location>
        <begin position="37"/>
        <end position="55"/>
    </location>
</feature>
<feature type="transmembrane region" description="Helical" evidence="1">
    <location>
        <begin position="12"/>
        <end position="31"/>
    </location>
</feature>
<evidence type="ECO:0000313" key="3">
    <source>
        <dbReference type="EMBL" id="MFD1220768.1"/>
    </source>
</evidence>
<dbReference type="Gene3D" id="3.40.50.300">
    <property type="entry name" value="P-loop containing nucleotide triphosphate hydrolases"/>
    <property type="match status" value="1"/>
</dbReference>
<reference evidence="4" key="1">
    <citation type="journal article" date="2019" name="Int. J. Syst. Evol. Microbiol.">
        <title>The Global Catalogue of Microorganisms (GCM) 10K type strain sequencing project: providing services to taxonomists for standard genome sequencing and annotation.</title>
        <authorList>
            <consortium name="The Broad Institute Genomics Platform"/>
            <consortium name="The Broad Institute Genome Sequencing Center for Infectious Disease"/>
            <person name="Wu L."/>
            <person name="Ma J."/>
        </authorList>
    </citation>
    <scope>NUCLEOTIDE SEQUENCE [LARGE SCALE GENOMIC DNA]</scope>
    <source>
        <strain evidence="4">CCUG 53270</strain>
    </source>
</reference>
<feature type="domain" description="NACHT" evidence="2">
    <location>
        <begin position="219"/>
        <end position="326"/>
    </location>
</feature>
<feature type="transmembrane region" description="Helical" evidence="1">
    <location>
        <begin position="830"/>
        <end position="853"/>
    </location>
</feature>
<dbReference type="Pfam" id="PF05729">
    <property type="entry name" value="NACHT"/>
    <property type="match status" value="1"/>
</dbReference>
<name>A0ABW3UJ31_9BACL</name>
<dbReference type="InterPro" id="IPR054736">
    <property type="entry name" value="NCH3"/>
</dbReference>
<dbReference type="InterPro" id="IPR007111">
    <property type="entry name" value="NACHT_NTPase"/>
</dbReference>
<dbReference type="InterPro" id="IPR027417">
    <property type="entry name" value="P-loop_NTPase"/>
</dbReference>
<proteinExistence type="predicted"/>
<keyword evidence="1" id="KW-0812">Transmembrane</keyword>
<dbReference type="Proteomes" id="UP001597180">
    <property type="component" value="Unassembled WGS sequence"/>
</dbReference>
<protein>
    <submittedName>
        <fullName evidence="3">NACHT domain-containing protein</fullName>
    </submittedName>
</protein>
<feature type="transmembrane region" description="Helical" evidence="1">
    <location>
        <begin position="760"/>
        <end position="779"/>
    </location>
</feature>
<sequence length="1008" mass="117592">MSFFMNFDGRQRLFLSVFLISLVSVVITFILKGWLATILMIFFILTLLLITKNIWTVQRNGRTRVHMYTLQIALIISGSSWLWGKKLDLVIKPIFLFVQNNTTLPIKDYPYSSPISVYSVLVFMLIVMFFVNYFASDRTVMKEKDHVASTDFPKKDFNKSLKLLKRTLFKDITNLDSDTNWSEQYYTPLDADVEIRNDGIVKKKVLNLLAALRKENNSKSFLLLGDPGSGKSIALRMLVLELLKEIEKTKKVPFYINLKDWTIENDFSEKNFPSAQELYRSLNKFILQNLSDRFDSYGNEFLNDFYKPMLENGNVFLILDSFDEISALMDVDESSKVIDVLSEAINILFSGVHESRGILASRIFRRPSPKYQADTVLEIRSFHERKIIYCLDKFLHADAEKVTKKIFTERQELIPLAMNPFHCILISSFYKEHNLLPQNQSELYSNYLLKRLKKCADRMEKYHLTPDQITEAAADIAEVMFKTPQLGLEAPIEILKSSLPQWDIECIVDILVNAKLGRIGSGHIKRFSFVHRRFNEFFISTKLLREKHASELFDYIPSDSRWRDALILYCELTSDNEAINISKRCWQEISNSMSTSNEFTLRAIHCLRFLKEAFRSRKNCITSFQNELSRLISTQITNAKNLLNVKLAVEAVGLINEAQVDEAIVKSFLKNNEWINETALRSCRHLTNISKELKHRMIRYVDSIHYFEFLKKWHELKFSLGLSNGFKSIYRYGLLRYIETLGCITSIALCHVLFFKISLVVTSLLVILFTLIWGLISLINTSSNSQTVRNINILFVLRSGYILLFASNLLDKNYFLQNFFSFDMQISGQIIVNIVVVILLFFLLPWSKSFYYIPYIIINWEKRYFINLLTIVTFILIFSIPIYFISFFLSSMSNDVKNLVISMALGLISLFIIFNLIKASYRLIQDIKLLKKVKPHFKESEIRRETIAEYFVMFKSNSGRLRFVKWLYFNRLHAIGNWPQEQMPNHNFDKASTLLAIMEEKWLGLDRA</sequence>
<keyword evidence="4" id="KW-1185">Reference proteome</keyword>